<gene>
    <name evidence="3" type="ORF">BU26DRAFT_466356</name>
</gene>
<proteinExistence type="predicted"/>
<accession>A0A6A6HYP0</accession>
<keyword evidence="4" id="KW-1185">Reference proteome</keyword>
<evidence type="ECO:0000256" key="2">
    <source>
        <dbReference type="SAM" id="Phobius"/>
    </source>
</evidence>
<evidence type="ECO:0008006" key="5">
    <source>
        <dbReference type="Google" id="ProtNLM"/>
    </source>
</evidence>
<dbReference type="EMBL" id="ML987206">
    <property type="protein sequence ID" value="KAF2242898.1"/>
    <property type="molecule type" value="Genomic_DNA"/>
</dbReference>
<name>A0A6A6HYP0_9PLEO</name>
<dbReference type="OrthoDB" id="275936at2759"/>
<dbReference type="InterPro" id="IPR038781">
    <property type="entry name" value="C365.16-ike"/>
</dbReference>
<keyword evidence="2" id="KW-0812">Transmembrane</keyword>
<dbReference type="PANTHER" id="PTHR37845">
    <property type="entry name" value="SEQUENCE ORPHAN"/>
    <property type="match status" value="1"/>
</dbReference>
<evidence type="ECO:0000256" key="1">
    <source>
        <dbReference type="SAM" id="MobiDB-lite"/>
    </source>
</evidence>
<evidence type="ECO:0000313" key="3">
    <source>
        <dbReference type="EMBL" id="KAF2242898.1"/>
    </source>
</evidence>
<feature type="transmembrane region" description="Helical" evidence="2">
    <location>
        <begin position="137"/>
        <end position="156"/>
    </location>
</feature>
<organism evidence="3 4">
    <name type="scientific">Trematosphaeria pertusa</name>
    <dbReference type="NCBI Taxonomy" id="390896"/>
    <lineage>
        <taxon>Eukaryota</taxon>
        <taxon>Fungi</taxon>
        <taxon>Dikarya</taxon>
        <taxon>Ascomycota</taxon>
        <taxon>Pezizomycotina</taxon>
        <taxon>Dothideomycetes</taxon>
        <taxon>Pleosporomycetidae</taxon>
        <taxon>Pleosporales</taxon>
        <taxon>Massarineae</taxon>
        <taxon>Trematosphaeriaceae</taxon>
        <taxon>Trematosphaeria</taxon>
    </lineage>
</organism>
<feature type="compositionally biased region" description="Basic and acidic residues" evidence="1">
    <location>
        <begin position="1"/>
        <end position="34"/>
    </location>
</feature>
<dbReference type="GeneID" id="54578554"/>
<sequence>MGEEGKVEERKRVSGEAQEKDIEIQSAAEERERAWSTPSLSTPKLSSVIPSIPKPSVATKTAPIVGEEGGVRTWKTGKLGLRVGVDALAAGAAGVLVAPIITMIDKGIIENASGRNTLGESLKNSTKELLLRPHRFLMSRPFALIFTLYFGTYFTANSIDTASSTIRNRRVTETTAGTSKFVATSTANLALCLYKDNRFTQLFGSSASSRPVPLPTFALFTVRDCLTIFASFNLPPLLAPRLEQKMGEELKKYVSAASAAQFLTPAAVQLVSTPLHLLGLDLYNRQGVRWLGQDSRTARVARDWAKSSVARMGRIIPAFGVGGVVNTKVRRNLMERLEG</sequence>
<dbReference type="PANTHER" id="PTHR37845:SF1">
    <property type="entry name" value="SEQUENCE ORPHAN"/>
    <property type="match status" value="1"/>
</dbReference>
<keyword evidence="2" id="KW-1133">Transmembrane helix</keyword>
<dbReference type="RefSeq" id="XP_033677902.1">
    <property type="nucleotide sequence ID" value="XM_033825224.1"/>
</dbReference>
<feature type="region of interest" description="Disordered" evidence="1">
    <location>
        <begin position="1"/>
        <end position="52"/>
    </location>
</feature>
<protein>
    <recommendedName>
        <fullName evidence="5">Sequence orphan</fullName>
    </recommendedName>
</protein>
<keyword evidence="2" id="KW-0472">Membrane</keyword>
<dbReference type="AlphaFoldDB" id="A0A6A6HYP0"/>
<dbReference type="Proteomes" id="UP000800094">
    <property type="component" value="Unassembled WGS sequence"/>
</dbReference>
<feature type="compositionally biased region" description="Low complexity" evidence="1">
    <location>
        <begin position="36"/>
        <end position="52"/>
    </location>
</feature>
<evidence type="ECO:0000313" key="4">
    <source>
        <dbReference type="Proteomes" id="UP000800094"/>
    </source>
</evidence>
<dbReference type="GO" id="GO:0005739">
    <property type="term" value="C:mitochondrion"/>
    <property type="evidence" value="ECO:0007669"/>
    <property type="project" value="TreeGrafter"/>
</dbReference>
<reference evidence="3" key="1">
    <citation type="journal article" date="2020" name="Stud. Mycol.">
        <title>101 Dothideomycetes genomes: a test case for predicting lifestyles and emergence of pathogens.</title>
        <authorList>
            <person name="Haridas S."/>
            <person name="Albert R."/>
            <person name="Binder M."/>
            <person name="Bloem J."/>
            <person name="Labutti K."/>
            <person name="Salamov A."/>
            <person name="Andreopoulos B."/>
            <person name="Baker S."/>
            <person name="Barry K."/>
            <person name="Bills G."/>
            <person name="Bluhm B."/>
            <person name="Cannon C."/>
            <person name="Castanera R."/>
            <person name="Culley D."/>
            <person name="Daum C."/>
            <person name="Ezra D."/>
            <person name="Gonzalez J."/>
            <person name="Henrissat B."/>
            <person name="Kuo A."/>
            <person name="Liang C."/>
            <person name="Lipzen A."/>
            <person name="Lutzoni F."/>
            <person name="Magnuson J."/>
            <person name="Mondo S."/>
            <person name="Nolan M."/>
            <person name="Ohm R."/>
            <person name="Pangilinan J."/>
            <person name="Park H.-J."/>
            <person name="Ramirez L."/>
            <person name="Alfaro M."/>
            <person name="Sun H."/>
            <person name="Tritt A."/>
            <person name="Yoshinaga Y."/>
            <person name="Zwiers L.-H."/>
            <person name="Turgeon B."/>
            <person name="Goodwin S."/>
            <person name="Spatafora J."/>
            <person name="Crous P."/>
            <person name="Grigoriev I."/>
        </authorList>
    </citation>
    <scope>NUCLEOTIDE SEQUENCE</scope>
    <source>
        <strain evidence="3">CBS 122368</strain>
    </source>
</reference>